<evidence type="ECO:0000256" key="1">
    <source>
        <dbReference type="SAM" id="MobiDB-lite"/>
    </source>
</evidence>
<dbReference type="AlphaFoldDB" id="A0AA36D1G3"/>
<feature type="compositionally biased region" description="Polar residues" evidence="1">
    <location>
        <begin position="89"/>
        <end position="98"/>
    </location>
</feature>
<organism evidence="2 3">
    <name type="scientific">Mesorhabditis spiculigera</name>
    <dbReference type="NCBI Taxonomy" id="96644"/>
    <lineage>
        <taxon>Eukaryota</taxon>
        <taxon>Metazoa</taxon>
        <taxon>Ecdysozoa</taxon>
        <taxon>Nematoda</taxon>
        <taxon>Chromadorea</taxon>
        <taxon>Rhabditida</taxon>
        <taxon>Rhabditina</taxon>
        <taxon>Rhabditomorpha</taxon>
        <taxon>Rhabditoidea</taxon>
        <taxon>Rhabditidae</taxon>
        <taxon>Mesorhabditinae</taxon>
        <taxon>Mesorhabditis</taxon>
    </lineage>
</organism>
<feature type="compositionally biased region" description="Basic and acidic residues" evidence="1">
    <location>
        <begin position="154"/>
        <end position="167"/>
    </location>
</feature>
<dbReference type="Proteomes" id="UP001177023">
    <property type="component" value="Unassembled WGS sequence"/>
</dbReference>
<evidence type="ECO:0000313" key="2">
    <source>
        <dbReference type="EMBL" id="CAJ0579195.1"/>
    </source>
</evidence>
<comment type="caution">
    <text evidence="2">The sequence shown here is derived from an EMBL/GenBank/DDBJ whole genome shotgun (WGS) entry which is preliminary data.</text>
</comment>
<reference evidence="2" key="1">
    <citation type="submission" date="2023-06" db="EMBL/GenBank/DDBJ databases">
        <authorList>
            <person name="Delattre M."/>
        </authorList>
    </citation>
    <scope>NUCLEOTIDE SEQUENCE</scope>
    <source>
        <strain evidence="2">AF72</strain>
    </source>
</reference>
<protein>
    <submittedName>
        <fullName evidence="2">Uncharacterized protein</fullName>
    </submittedName>
</protein>
<accession>A0AA36D1G3</accession>
<feature type="non-terminal residue" evidence="2">
    <location>
        <position position="1"/>
    </location>
</feature>
<keyword evidence="3" id="KW-1185">Reference proteome</keyword>
<feature type="region of interest" description="Disordered" evidence="1">
    <location>
        <begin position="81"/>
        <end position="167"/>
    </location>
</feature>
<sequence length="167" mass="18421">MYQHTPDFYGEDSIPRPPIALSPILRPGGLPPMIVVNIFQPFMPTPQKVSTAAVANLNMIHPPTLGAEDGNKTFMVSGRDDLKSMGLKGNNQNKNRAVNSYPVFPNEVKTQMNTDEEEFNNISNKETKNGSQVSKKYGAPNKEYGITQGSSEGIDCKNTDRIPDNKH</sequence>
<feature type="compositionally biased region" description="Polar residues" evidence="1">
    <location>
        <begin position="120"/>
        <end position="134"/>
    </location>
</feature>
<proteinExistence type="predicted"/>
<gene>
    <name evidence="2" type="ORF">MSPICULIGERA_LOCUS17425</name>
</gene>
<dbReference type="EMBL" id="CATQJA010002655">
    <property type="protein sequence ID" value="CAJ0579195.1"/>
    <property type="molecule type" value="Genomic_DNA"/>
</dbReference>
<name>A0AA36D1G3_9BILA</name>
<evidence type="ECO:0000313" key="3">
    <source>
        <dbReference type="Proteomes" id="UP001177023"/>
    </source>
</evidence>